<protein>
    <submittedName>
        <fullName evidence="1">Uncharacterized protein</fullName>
    </submittedName>
</protein>
<gene>
    <name evidence="1" type="ORF">PLEPLA_LOCUS22108</name>
</gene>
<dbReference type="EMBL" id="CADEAL010001623">
    <property type="protein sequence ID" value="CAB1434019.1"/>
    <property type="molecule type" value="Genomic_DNA"/>
</dbReference>
<name>A0A9N7UNH0_PLEPL</name>
<evidence type="ECO:0000313" key="2">
    <source>
        <dbReference type="Proteomes" id="UP001153269"/>
    </source>
</evidence>
<dbReference type="AlphaFoldDB" id="A0A9N7UNH0"/>
<accession>A0A9N7UNH0</accession>
<dbReference type="Proteomes" id="UP001153269">
    <property type="component" value="Unassembled WGS sequence"/>
</dbReference>
<keyword evidence="2" id="KW-1185">Reference proteome</keyword>
<evidence type="ECO:0000313" key="1">
    <source>
        <dbReference type="EMBL" id="CAB1434019.1"/>
    </source>
</evidence>
<sequence>MTTDTGISKLVVSFFCPALIWTNLIKFSDEELDNRNGREQLVELDSLDTEKALMLTDDDDPLDSLTWRSAAQSCASVSVALTLLRRLAASGSVLSPVFLGNAQCNFRLPSTSFNLTCSCWTSARRTRWAQDPRRSYSTSVFTLVGGRNFEEAPEVRHSPFSCPVSLELKDFHRGISEVPELNIAESQVSTKGTAPA</sequence>
<proteinExistence type="predicted"/>
<reference evidence="1" key="1">
    <citation type="submission" date="2020-03" db="EMBL/GenBank/DDBJ databases">
        <authorList>
            <person name="Weist P."/>
        </authorList>
    </citation>
    <scope>NUCLEOTIDE SEQUENCE</scope>
</reference>
<organism evidence="1 2">
    <name type="scientific">Pleuronectes platessa</name>
    <name type="common">European plaice</name>
    <dbReference type="NCBI Taxonomy" id="8262"/>
    <lineage>
        <taxon>Eukaryota</taxon>
        <taxon>Metazoa</taxon>
        <taxon>Chordata</taxon>
        <taxon>Craniata</taxon>
        <taxon>Vertebrata</taxon>
        <taxon>Euteleostomi</taxon>
        <taxon>Actinopterygii</taxon>
        <taxon>Neopterygii</taxon>
        <taxon>Teleostei</taxon>
        <taxon>Neoteleostei</taxon>
        <taxon>Acanthomorphata</taxon>
        <taxon>Carangaria</taxon>
        <taxon>Pleuronectiformes</taxon>
        <taxon>Pleuronectoidei</taxon>
        <taxon>Pleuronectidae</taxon>
        <taxon>Pleuronectes</taxon>
    </lineage>
</organism>
<comment type="caution">
    <text evidence="1">The sequence shown here is derived from an EMBL/GenBank/DDBJ whole genome shotgun (WGS) entry which is preliminary data.</text>
</comment>